<protein>
    <submittedName>
        <fullName evidence="1">Uncharacterized protein</fullName>
    </submittedName>
</protein>
<reference evidence="1" key="2">
    <citation type="submission" date="2021-10" db="EMBL/GenBank/DDBJ databases">
        <authorList>
            <person name="Piombo E."/>
        </authorList>
    </citation>
    <scope>NUCLEOTIDE SEQUENCE</scope>
</reference>
<keyword evidence="2" id="KW-1185">Reference proteome</keyword>
<evidence type="ECO:0000313" key="1">
    <source>
        <dbReference type="EMBL" id="CAG9953640.1"/>
    </source>
</evidence>
<organism evidence="1 2">
    <name type="scientific">Clonostachys rosea f. rosea IK726</name>
    <dbReference type="NCBI Taxonomy" id="1349383"/>
    <lineage>
        <taxon>Eukaryota</taxon>
        <taxon>Fungi</taxon>
        <taxon>Dikarya</taxon>
        <taxon>Ascomycota</taxon>
        <taxon>Pezizomycotina</taxon>
        <taxon>Sordariomycetes</taxon>
        <taxon>Hypocreomycetidae</taxon>
        <taxon>Hypocreales</taxon>
        <taxon>Bionectriaceae</taxon>
        <taxon>Clonostachys</taxon>
    </lineage>
</organism>
<dbReference type="EMBL" id="CADEHS020000533">
    <property type="protein sequence ID" value="CAG9953640.1"/>
    <property type="molecule type" value="Genomic_DNA"/>
</dbReference>
<evidence type="ECO:0000313" key="2">
    <source>
        <dbReference type="Proteomes" id="UP000836387"/>
    </source>
</evidence>
<name>A0ACA9UJQ4_BIOOC</name>
<dbReference type="Proteomes" id="UP000836387">
    <property type="component" value="Unassembled WGS sequence"/>
</dbReference>
<comment type="caution">
    <text evidence="1">The sequence shown here is derived from an EMBL/GenBank/DDBJ whole genome shotgun (WGS) entry which is preliminary data.</text>
</comment>
<sequence length="73" mass="8125">MPVKRKLSAFAVFAVSLIAIGTGIGGMYIRVVLLSNIDQTWWLAKLAMIVYLSSLIRPIDPSMMTNWPPNMTN</sequence>
<reference evidence="1" key="1">
    <citation type="submission" date="2020-04" db="EMBL/GenBank/DDBJ databases">
        <authorList>
            <person name="Broberg M."/>
        </authorList>
    </citation>
    <scope>NUCLEOTIDE SEQUENCE</scope>
</reference>
<gene>
    <name evidence="1" type="ORF">CRV2_00015010</name>
</gene>
<accession>A0ACA9UJQ4</accession>
<proteinExistence type="predicted"/>